<keyword evidence="2" id="KW-0436">Ligase</keyword>
<dbReference type="InterPro" id="IPR020845">
    <property type="entry name" value="AMP-binding_CS"/>
</dbReference>
<protein>
    <submittedName>
        <fullName evidence="5">AMP-binding protein</fullName>
    </submittedName>
</protein>
<dbReference type="AlphaFoldDB" id="A0A494Y9V4"/>
<dbReference type="PANTHER" id="PTHR43201">
    <property type="entry name" value="ACYL-COA SYNTHETASE"/>
    <property type="match status" value="1"/>
</dbReference>
<dbReference type="InterPro" id="IPR025110">
    <property type="entry name" value="AMP-bd_C"/>
</dbReference>
<dbReference type="PROSITE" id="PS00455">
    <property type="entry name" value="AMP_BINDING"/>
    <property type="match status" value="1"/>
</dbReference>
<dbReference type="CDD" id="cd05917">
    <property type="entry name" value="FACL_like_2"/>
    <property type="match status" value="1"/>
</dbReference>
<dbReference type="NCBIfam" id="NF009233">
    <property type="entry name" value="PRK12583.1"/>
    <property type="match status" value="1"/>
</dbReference>
<evidence type="ECO:0000256" key="2">
    <source>
        <dbReference type="ARBA" id="ARBA00022598"/>
    </source>
</evidence>
<keyword evidence="6" id="KW-1185">Reference proteome</keyword>
<dbReference type="EMBL" id="RBZU01000001">
    <property type="protein sequence ID" value="RKP58480.1"/>
    <property type="molecule type" value="Genomic_DNA"/>
</dbReference>
<feature type="domain" description="AMP-dependent synthetase/ligase" evidence="3">
    <location>
        <begin position="39"/>
        <end position="431"/>
    </location>
</feature>
<dbReference type="InterPro" id="IPR042099">
    <property type="entry name" value="ANL_N_sf"/>
</dbReference>
<dbReference type="RefSeq" id="WP_121082086.1">
    <property type="nucleotide sequence ID" value="NZ_RBZU01000001.1"/>
</dbReference>
<evidence type="ECO:0000313" key="5">
    <source>
        <dbReference type="EMBL" id="RKP58480.1"/>
    </source>
</evidence>
<dbReference type="PANTHER" id="PTHR43201:SF5">
    <property type="entry name" value="MEDIUM-CHAIN ACYL-COA LIGASE ACSF2, MITOCHONDRIAL"/>
    <property type="match status" value="1"/>
</dbReference>
<dbReference type="Pfam" id="PF00501">
    <property type="entry name" value="AMP-binding"/>
    <property type="match status" value="1"/>
</dbReference>
<dbReference type="GO" id="GO:0031956">
    <property type="term" value="F:medium-chain fatty acid-CoA ligase activity"/>
    <property type="evidence" value="ECO:0007669"/>
    <property type="project" value="TreeGrafter"/>
</dbReference>
<dbReference type="Gene3D" id="3.30.300.30">
    <property type="match status" value="1"/>
</dbReference>
<dbReference type="SUPFAM" id="SSF56801">
    <property type="entry name" value="Acetyl-CoA synthetase-like"/>
    <property type="match status" value="1"/>
</dbReference>
<dbReference type="GO" id="GO:0006631">
    <property type="term" value="P:fatty acid metabolic process"/>
    <property type="evidence" value="ECO:0007669"/>
    <property type="project" value="TreeGrafter"/>
</dbReference>
<accession>A0A494Y9V4</accession>
<comment type="similarity">
    <text evidence="1">Belongs to the ATP-dependent AMP-binding enzyme family.</text>
</comment>
<evidence type="ECO:0000313" key="6">
    <source>
        <dbReference type="Proteomes" id="UP000270342"/>
    </source>
</evidence>
<dbReference type="Proteomes" id="UP000270342">
    <property type="component" value="Unassembled WGS sequence"/>
</dbReference>
<proteinExistence type="inferred from homology"/>
<organism evidence="5 6">
    <name type="scientific">Pararobbsia silviterrae</name>
    <dbReference type="NCBI Taxonomy" id="1792498"/>
    <lineage>
        <taxon>Bacteria</taxon>
        <taxon>Pseudomonadati</taxon>
        <taxon>Pseudomonadota</taxon>
        <taxon>Betaproteobacteria</taxon>
        <taxon>Burkholderiales</taxon>
        <taxon>Burkholderiaceae</taxon>
        <taxon>Pararobbsia</taxon>
    </lineage>
</organism>
<sequence>MNEAAQADDAIIAPRDGVSYVRGTTHIALLDSTVSRVLRDTVRRFPGRDAVVFSDQHIRWTWKAFDEQVDALALGLLELGVKKGDRVAIWSPNRAEWLVTQFATARIGAILVNINPAYRLHELEYALNKVGCTVLISAVRFKTSDYLDMLRTLAPELDAGHARLSSARLPHLTYVVQMGEAAVAGMLRYADVVHSGMQARQCAGATRLAAGEATLHCDEPINIQFTSGTTGNPKGATLTHRNIVNNGRFIGMAMKLDERDALCIPVPFYHCFGMVLGVLACVSSGAKMVFPCEGFDAGATLRAVSIERCTGLHGVPTMFIAELDHPEFESFDLRSLRTGIMAGSPCPIETMKKVVSRMHMAEVTIAYGMTETSPVSFQSSTEDPLDKRVTTVGRIQPHLEVRIVGPDGDTVPVGVKGELWTRGYSVMVGYWDDDDKTREAIVDGWMRTGDLATLDEDGYCNIVGRVKDMLIRGGENVYPREIEEFLFQHPDVQSVQVFGVPDAKYGEEICAWIVPKPGRTLTDVDIRQFCEGQIAHFKIPRYIRFVDAIPMTVTGKAQKFVMRDRMIEELGLKTAKTA</sequence>
<dbReference type="FunFam" id="3.40.50.12780:FF:000003">
    <property type="entry name" value="Long-chain-fatty-acid--CoA ligase FadD"/>
    <property type="match status" value="1"/>
</dbReference>
<dbReference type="FunFam" id="3.30.300.30:FF:000008">
    <property type="entry name" value="2,3-dihydroxybenzoate-AMP ligase"/>
    <property type="match status" value="1"/>
</dbReference>
<dbReference type="OrthoDB" id="9766486at2"/>
<gene>
    <name evidence="5" type="ORF">D7S86_00520</name>
</gene>
<name>A0A494Y9V4_9BURK</name>
<evidence type="ECO:0000259" key="4">
    <source>
        <dbReference type="Pfam" id="PF13193"/>
    </source>
</evidence>
<dbReference type="Gene3D" id="3.40.50.12780">
    <property type="entry name" value="N-terminal domain of ligase-like"/>
    <property type="match status" value="1"/>
</dbReference>
<dbReference type="InterPro" id="IPR000873">
    <property type="entry name" value="AMP-dep_synth/lig_dom"/>
</dbReference>
<reference evidence="5 6" key="1">
    <citation type="submission" date="2018-10" db="EMBL/GenBank/DDBJ databases">
        <title>Robbsia sp. DHC34, isolated from soil.</title>
        <authorList>
            <person name="Gao Z.-H."/>
            <person name="Qiu L.-H."/>
        </authorList>
    </citation>
    <scope>NUCLEOTIDE SEQUENCE [LARGE SCALE GENOMIC DNA]</scope>
    <source>
        <strain evidence="5 6">DHC34</strain>
    </source>
</reference>
<dbReference type="Pfam" id="PF13193">
    <property type="entry name" value="AMP-binding_C"/>
    <property type="match status" value="1"/>
</dbReference>
<dbReference type="InterPro" id="IPR045851">
    <property type="entry name" value="AMP-bd_C_sf"/>
</dbReference>
<evidence type="ECO:0000259" key="3">
    <source>
        <dbReference type="Pfam" id="PF00501"/>
    </source>
</evidence>
<comment type="caution">
    <text evidence="5">The sequence shown here is derived from an EMBL/GenBank/DDBJ whole genome shotgun (WGS) entry which is preliminary data.</text>
</comment>
<feature type="domain" description="AMP-binding enzyme C-terminal" evidence="4">
    <location>
        <begin position="481"/>
        <end position="556"/>
    </location>
</feature>
<evidence type="ECO:0000256" key="1">
    <source>
        <dbReference type="ARBA" id="ARBA00006432"/>
    </source>
</evidence>